<feature type="compositionally biased region" description="Basic and acidic residues" evidence="1">
    <location>
        <begin position="1179"/>
        <end position="1199"/>
    </location>
</feature>
<feature type="compositionally biased region" description="Polar residues" evidence="1">
    <location>
        <begin position="622"/>
        <end position="643"/>
    </location>
</feature>
<name>A0A6F9DJ76_9ASCI</name>
<feature type="compositionally biased region" description="Polar residues" evidence="1">
    <location>
        <begin position="269"/>
        <end position="278"/>
    </location>
</feature>
<feature type="compositionally biased region" description="Basic and acidic residues" evidence="1">
    <location>
        <begin position="470"/>
        <end position="494"/>
    </location>
</feature>
<feature type="compositionally biased region" description="Basic and acidic residues" evidence="1">
    <location>
        <begin position="1389"/>
        <end position="1432"/>
    </location>
</feature>
<evidence type="ECO:0000256" key="1">
    <source>
        <dbReference type="SAM" id="MobiDB-lite"/>
    </source>
</evidence>
<feature type="compositionally biased region" description="Basic residues" evidence="1">
    <location>
        <begin position="218"/>
        <end position="230"/>
    </location>
</feature>
<feature type="compositionally biased region" description="Basic and acidic residues" evidence="1">
    <location>
        <begin position="1258"/>
        <end position="1276"/>
    </location>
</feature>
<proteinExistence type="evidence at transcript level"/>
<feature type="compositionally biased region" description="Basic and acidic residues" evidence="1">
    <location>
        <begin position="1362"/>
        <end position="1380"/>
    </location>
</feature>
<sequence>MAFVCKNKNYHLINPGVVNQYRFLHECKILCTSDKMASTPFRPSGLYKEDVTKINEDRFLNFNSSSFSRTKTTFSGHGSVGNPKESTVSSKDPYYWFTDKQFPKSPTHYGARRRSTTPEIVEKKHRRSPEARHHFTFHRKGHSPVYDRRNSRRSKTPVRSRSPHERKSSYHGDSPKERLSFWQRKKHSFGKPRSGYKQHHERSVSPPKRKINLEKKRSPAKPKVAYRRSRSPPVREEKRQSTYKTNQLIHEDRKYTNEQRSRQEKQLSPPVQYSGSAGVSLSNSVLTYEDYPEEVEKLQTKLTTSKPEHKEKVSFPDISTNNTLLDKSKSLITVFDPETLDSIKVVEKSNKPVWQSEEPFSSTYMGIDYPDEEPDQKTVVSQFVPSHMSVLKSQPVEMQEYDNFDAEPSSYSWVGEFLDEEENLAETENDNKIKQMYDTSLKSQFGNENRHKVETSGDPKPVQHSSGSYTKDKRPDNRIYRMHDSSVEMERRESPPSSKQYFIERSSSLERKSKSMTSREKSPLRHNLHEDHYVSNEKSSKISYVHEERNRGKQMSENERYRKDAERSLNEKSSKLSHEHETYKTSKGQALEISYQHEEKSNLKGHPQKISFKLGKGETRQFGPSGSVGSATTEIPASAQNESIDGYELTDDEMANYDLAKDDFEAINRICNIFKKQQAIEEKSKESKDDFDLDIKKKEPETYVNDVRKYGTDHHDSESQLYPHGDKSRLMAYEEPQHGHNRHYRRFEQYERNENRGVAKEGYPRETYMYRGLEQMDKREVLYSRKDENISEMDPPVGKIHSEFPRNSSRHVVSKDAPLPKDERFWTKGVQETKMKFENMTDRDGTTTAIPGLDGELLSDSDESDENYNDFWGLKYISWFSENILETKQFEAFAHSACPASVANNLTELPLRFLRHLANGDKHAIRCIPKQSNKAKQLLKYVGMYKSLTNGMQTLCENLRMNNIPENDEGFVKVQPLHSELLQGSRKVVDYNKEDTVLTTPEKDVMQSHKTVKKSDAFSGRDFKITVITSGSAPTPQISKQIEVIHSTNKRKELDEDSKVTAHVRPQFKSTLIEVSQEARLPKPVPTSYHVPQQTTMHASHSNAHNGGRVIEMDSHNIKITREEADWKKHKMSPSEPYIASQNLTRTIQVPITTVSAIPSRDSQFVKSSYTEKRDDFVKRRNEEIKSNQEGYASERDPPSRWSQRPNHVGQQGKIEHSSSRTTSYERTFHPDMPKIVRSTRSVATEEERLHTYSSTRKPGETGRKLLRRDFGEKNTKQNNQNTPASRSSRDEKHYSQNSNESQQSHSKPLSRRGSSGSTKRQPSHGSLDTDSKDTLPVKSQRLSSSHSTKSSGHSKQGSSKPLDRKHPKTEQHSGSEKSNLHSLSTKCTGKEDSSKKVGTAQERRPSVTSKSSHEKLKEDTSSKDASIDQRKAVNAQNSNPCFGGTRKRLVVYDNYPKKPPVLNTVQKTNLPDFKKYVKDLALKLLNLKYDFEKYDSTKIRDFIHDASLFKPRNSKLPRAYGKEHVIHILRSYFQNAEREKMIPDWLRRQIKQKGSSWCEISLKTFKSLQEAVFRQCSRQFMRADNLSACPMLSGVVNKFEITYPQYAGDVKGIVQLWCWTNLASAVIDSSSKSRVTRSSKAADKDTEQTDKVLKQWLCTVYDCPPFQASKYKNMEILSNKKWGTRGKNQVIDLVVSWFLEGYFRACYSHLESQKRDSVSGKSSVSDSAKSGKSNAKKEKEQTEEDMDLDDMDVMEDDLVEPPSKEVIGFFICWFAMRTYKCRFVLAVQSYGNGTYV</sequence>
<feature type="region of interest" description="Disordered" evidence="1">
    <location>
        <begin position="617"/>
        <end position="643"/>
    </location>
</feature>
<gene>
    <name evidence="2" type="primary">Lrrc4b</name>
</gene>
<feature type="compositionally biased region" description="Low complexity" evidence="1">
    <location>
        <begin position="1296"/>
        <end position="1307"/>
    </location>
</feature>
<feature type="compositionally biased region" description="Polar residues" evidence="1">
    <location>
        <begin position="1201"/>
        <end position="1210"/>
    </location>
</feature>
<dbReference type="EMBL" id="LR787662">
    <property type="protein sequence ID" value="CAB3263524.1"/>
    <property type="molecule type" value="mRNA"/>
</dbReference>
<reference evidence="2" key="1">
    <citation type="submission" date="2020-04" db="EMBL/GenBank/DDBJ databases">
        <authorList>
            <person name="Neveu A P."/>
        </authorList>
    </citation>
    <scope>NUCLEOTIDE SEQUENCE</scope>
    <source>
        <tissue evidence="2">Whole embryo</tissue>
    </source>
</reference>
<feature type="compositionally biased region" description="Low complexity" evidence="1">
    <location>
        <begin position="1720"/>
        <end position="1734"/>
    </location>
</feature>
<protein>
    <submittedName>
        <fullName evidence="2">Leucine-rich repeat-containing protein 4B-like</fullName>
    </submittedName>
</protein>
<feature type="compositionally biased region" description="Polar residues" evidence="1">
    <location>
        <begin position="1277"/>
        <end position="1287"/>
    </location>
</feature>
<feature type="compositionally biased region" description="Basic and acidic residues" evidence="1">
    <location>
        <begin position="162"/>
        <end position="179"/>
    </location>
</feature>
<feature type="region of interest" description="Disordered" evidence="1">
    <location>
        <begin position="1718"/>
        <end position="1748"/>
    </location>
</feature>
<organism evidence="2">
    <name type="scientific">Phallusia mammillata</name>
    <dbReference type="NCBI Taxonomy" id="59560"/>
    <lineage>
        <taxon>Eukaryota</taxon>
        <taxon>Metazoa</taxon>
        <taxon>Chordata</taxon>
        <taxon>Tunicata</taxon>
        <taxon>Ascidiacea</taxon>
        <taxon>Phlebobranchia</taxon>
        <taxon>Ascidiidae</taxon>
        <taxon>Phallusia</taxon>
    </lineage>
</organism>
<feature type="compositionally biased region" description="Basic residues" evidence="1">
    <location>
        <begin position="183"/>
        <end position="200"/>
    </location>
</feature>
<feature type="compositionally biased region" description="Basic and acidic residues" evidence="1">
    <location>
        <begin position="448"/>
        <end position="457"/>
    </location>
</feature>
<feature type="region of interest" description="Disordered" evidence="1">
    <location>
        <begin position="842"/>
        <end position="862"/>
    </location>
</feature>
<feature type="region of interest" description="Disordered" evidence="1">
    <location>
        <begin position="442"/>
        <end position="586"/>
    </location>
</feature>
<evidence type="ECO:0000313" key="2">
    <source>
        <dbReference type="EMBL" id="CAB3263524.1"/>
    </source>
</evidence>
<feature type="compositionally biased region" description="Basic and acidic residues" evidence="1">
    <location>
        <begin position="249"/>
        <end position="265"/>
    </location>
</feature>
<feature type="compositionally biased region" description="Low complexity" evidence="1">
    <location>
        <begin position="1339"/>
        <end position="1361"/>
    </location>
</feature>
<feature type="compositionally biased region" description="Polar residues" evidence="1">
    <location>
        <begin position="1313"/>
        <end position="1327"/>
    </location>
</feature>
<feature type="region of interest" description="Disordered" evidence="1">
    <location>
        <begin position="790"/>
        <end position="816"/>
    </location>
</feature>
<feature type="region of interest" description="Disordered" evidence="1">
    <location>
        <begin position="1179"/>
        <end position="1441"/>
    </location>
</feature>
<feature type="region of interest" description="Disordered" evidence="1">
    <location>
        <begin position="105"/>
        <end position="278"/>
    </location>
</feature>
<accession>A0A6F9DJ76</accession>
<feature type="compositionally biased region" description="Basic and acidic residues" evidence="1">
    <location>
        <begin position="507"/>
        <end position="584"/>
    </location>
</feature>